<feature type="transmembrane region" description="Helical" evidence="6">
    <location>
        <begin position="133"/>
        <end position="152"/>
    </location>
</feature>
<evidence type="ECO:0000256" key="1">
    <source>
        <dbReference type="ARBA" id="ARBA00004141"/>
    </source>
</evidence>
<keyword evidence="8" id="KW-1185">Reference proteome</keyword>
<protein>
    <recommendedName>
        <fullName evidence="9">Lysoplasmalogenase</fullName>
    </recommendedName>
</protein>
<feature type="transmembrane region" description="Helical" evidence="6">
    <location>
        <begin position="47"/>
        <end position="67"/>
    </location>
</feature>
<dbReference type="PANTHER" id="PTHR31885">
    <property type="entry name" value="GH04784P"/>
    <property type="match status" value="1"/>
</dbReference>
<keyword evidence="5 6" id="KW-0472">Membrane</keyword>
<reference evidence="8" key="1">
    <citation type="journal article" date="2019" name="Int. J. Syst. Evol. Microbiol.">
        <title>The Global Catalogue of Microorganisms (GCM) 10K type strain sequencing project: providing services to taxonomists for standard genome sequencing and annotation.</title>
        <authorList>
            <consortium name="The Broad Institute Genomics Platform"/>
            <consortium name="The Broad Institute Genome Sequencing Center for Infectious Disease"/>
            <person name="Wu L."/>
            <person name="Ma J."/>
        </authorList>
    </citation>
    <scope>NUCLEOTIDE SEQUENCE [LARGE SCALE GENOMIC DNA]</scope>
    <source>
        <strain evidence="8">CGMCC 1.12922</strain>
    </source>
</reference>
<dbReference type="Pfam" id="PF07947">
    <property type="entry name" value="YhhN"/>
    <property type="match status" value="1"/>
</dbReference>
<keyword evidence="3 6" id="KW-0812">Transmembrane</keyword>
<organism evidence="7 8">
    <name type="scientific">Sinisalibacter lacisalsi</name>
    <dbReference type="NCBI Taxonomy" id="1526570"/>
    <lineage>
        <taxon>Bacteria</taxon>
        <taxon>Pseudomonadati</taxon>
        <taxon>Pseudomonadota</taxon>
        <taxon>Alphaproteobacteria</taxon>
        <taxon>Rhodobacterales</taxon>
        <taxon>Roseobacteraceae</taxon>
        <taxon>Sinisalibacter</taxon>
    </lineage>
</organism>
<evidence type="ECO:0000256" key="2">
    <source>
        <dbReference type="ARBA" id="ARBA00007375"/>
    </source>
</evidence>
<evidence type="ECO:0000313" key="7">
    <source>
        <dbReference type="EMBL" id="GGD35679.1"/>
    </source>
</evidence>
<accession>A0ABQ1QM49</accession>
<feature type="transmembrane region" description="Helical" evidence="6">
    <location>
        <begin position="74"/>
        <end position="93"/>
    </location>
</feature>
<dbReference type="PANTHER" id="PTHR31885:SF6">
    <property type="entry name" value="GH04784P"/>
    <property type="match status" value="1"/>
</dbReference>
<keyword evidence="4 6" id="KW-1133">Transmembrane helix</keyword>
<sequence>MTFHPAFWAGIALAIVYLRWLPAPISWPRSVLKTAPLLAFALAAERVGAPPLFTAALLFSAAGDFALSRRGDAAFLYGLAAFALAHLLYVLVFTAMSQRPPWEAFALNPLLAAGLVAFGLSAELWLTPHVGRLAWPVRSYVALIVAMGLAVLTQPLGLLALGAGLFIASDTLLAVQLFRLRETDARAAAARWLVWGLYVAGQALILAVVVG</sequence>
<comment type="similarity">
    <text evidence="2">Belongs to the TMEM86 family.</text>
</comment>
<dbReference type="InterPro" id="IPR012506">
    <property type="entry name" value="TMEM86B-like"/>
</dbReference>
<feature type="transmembrane region" description="Helical" evidence="6">
    <location>
        <begin position="192"/>
        <end position="210"/>
    </location>
</feature>
<evidence type="ECO:0000313" key="8">
    <source>
        <dbReference type="Proteomes" id="UP000617355"/>
    </source>
</evidence>
<name>A0ABQ1QM49_9RHOB</name>
<proteinExistence type="inferred from homology"/>
<gene>
    <name evidence="7" type="ORF">GCM10011358_19370</name>
</gene>
<comment type="subcellular location">
    <subcellularLocation>
        <location evidence="1">Membrane</location>
        <topology evidence="1">Multi-pass membrane protein</topology>
    </subcellularLocation>
</comment>
<evidence type="ECO:0000256" key="5">
    <source>
        <dbReference type="ARBA" id="ARBA00023136"/>
    </source>
</evidence>
<evidence type="ECO:0008006" key="9">
    <source>
        <dbReference type="Google" id="ProtNLM"/>
    </source>
</evidence>
<feature type="transmembrane region" description="Helical" evidence="6">
    <location>
        <begin position="7"/>
        <end position="27"/>
    </location>
</feature>
<evidence type="ECO:0000256" key="4">
    <source>
        <dbReference type="ARBA" id="ARBA00022989"/>
    </source>
</evidence>
<feature type="transmembrane region" description="Helical" evidence="6">
    <location>
        <begin position="105"/>
        <end position="126"/>
    </location>
</feature>
<dbReference type="EMBL" id="BMGI01000003">
    <property type="protein sequence ID" value="GGD35679.1"/>
    <property type="molecule type" value="Genomic_DNA"/>
</dbReference>
<evidence type="ECO:0000256" key="6">
    <source>
        <dbReference type="SAM" id="Phobius"/>
    </source>
</evidence>
<evidence type="ECO:0000256" key="3">
    <source>
        <dbReference type="ARBA" id="ARBA00022692"/>
    </source>
</evidence>
<comment type="caution">
    <text evidence="7">The sequence shown here is derived from an EMBL/GenBank/DDBJ whole genome shotgun (WGS) entry which is preliminary data.</text>
</comment>
<dbReference type="RefSeq" id="WP_188527461.1">
    <property type="nucleotide sequence ID" value="NZ_BMGI01000003.1"/>
</dbReference>
<dbReference type="Proteomes" id="UP000617355">
    <property type="component" value="Unassembled WGS sequence"/>
</dbReference>